<evidence type="ECO:0000313" key="2">
    <source>
        <dbReference type="EMBL" id="GAA0161506.1"/>
    </source>
</evidence>
<protein>
    <submittedName>
        <fullName evidence="2">Uncharacterized protein</fullName>
    </submittedName>
</protein>
<dbReference type="PANTHER" id="PTHR31973">
    <property type="entry name" value="POLYPROTEIN, PUTATIVE-RELATED"/>
    <property type="match status" value="1"/>
</dbReference>
<gene>
    <name evidence="2" type="ORF">LIER_17804</name>
</gene>
<organism evidence="2 3">
    <name type="scientific">Lithospermum erythrorhizon</name>
    <name type="common">Purple gromwell</name>
    <name type="synonym">Lithospermum officinale var. erythrorhizon</name>
    <dbReference type="NCBI Taxonomy" id="34254"/>
    <lineage>
        <taxon>Eukaryota</taxon>
        <taxon>Viridiplantae</taxon>
        <taxon>Streptophyta</taxon>
        <taxon>Embryophyta</taxon>
        <taxon>Tracheophyta</taxon>
        <taxon>Spermatophyta</taxon>
        <taxon>Magnoliopsida</taxon>
        <taxon>eudicotyledons</taxon>
        <taxon>Gunneridae</taxon>
        <taxon>Pentapetalae</taxon>
        <taxon>asterids</taxon>
        <taxon>lamiids</taxon>
        <taxon>Boraginales</taxon>
        <taxon>Boraginaceae</taxon>
        <taxon>Boraginoideae</taxon>
        <taxon>Lithospermeae</taxon>
        <taxon>Lithospermum</taxon>
    </lineage>
</organism>
<feature type="compositionally biased region" description="Polar residues" evidence="1">
    <location>
        <begin position="483"/>
        <end position="498"/>
    </location>
</feature>
<proteinExistence type="predicted"/>
<dbReference type="AlphaFoldDB" id="A0AAV3QE64"/>
<evidence type="ECO:0000313" key="3">
    <source>
        <dbReference type="Proteomes" id="UP001454036"/>
    </source>
</evidence>
<dbReference type="Proteomes" id="UP001454036">
    <property type="component" value="Unassembled WGS sequence"/>
</dbReference>
<evidence type="ECO:0000256" key="1">
    <source>
        <dbReference type="SAM" id="MobiDB-lite"/>
    </source>
</evidence>
<feature type="region of interest" description="Disordered" evidence="1">
    <location>
        <begin position="468"/>
        <end position="498"/>
    </location>
</feature>
<dbReference type="EMBL" id="BAABME010004194">
    <property type="protein sequence ID" value="GAA0161506.1"/>
    <property type="molecule type" value="Genomic_DNA"/>
</dbReference>
<sequence>MSYKGGKVEYFDYCDGDTFELGSVESWAFRFVNTNGLDDLEDSNGNFRISTESVEMLKALNIERTNKLSIIEFHLDDDTCGGVVDEVVGGVVDKIVGGAADNDHDGFDDGDLGGAEPMLSAAFLEQHVREVVVPDHEEDNHEDDIDGPNMEKPSGEKSDFDSGDTISDIDGESNDLRMTGDTRRKRRLLPDMSISVLKIASDKKFGIMITTNQVGRTREKALKAIEGDHIEHYMLVWGYIEELKKSHPGSTVFAEYEDIPEDANIEDLSIVNEEQYVIMSDKQKGLESALHELFSRIEHRKCVQHIYKNSKRHHGSQFLRDKLWTYARASTELRYNADMFDLKETDLLPRMETNVEKSIIAMLERIRSLCMEMIKDRRLAIGTKPGPLCPRISKLLDKRICFANGMSYAWNGLDGYEVFCVSGEQFKAQHKAYLHNLYDWMNEMRNIVPNVVTTQLPSQPYPNVVTTQLPSQPNPTRKKKMLGQTSAHTRVSYSQPNPTTTELIGRIIRAKGNNISHHA</sequence>
<reference evidence="2 3" key="1">
    <citation type="submission" date="2024-01" db="EMBL/GenBank/DDBJ databases">
        <title>The complete chloroplast genome sequence of Lithospermum erythrorhizon: insights into the phylogenetic relationship among Boraginaceae species and the maternal lineages of purple gromwells.</title>
        <authorList>
            <person name="Okada T."/>
            <person name="Watanabe K."/>
        </authorList>
    </citation>
    <scope>NUCLEOTIDE SEQUENCE [LARGE SCALE GENOMIC DNA]</scope>
</reference>
<comment type="caution">
    <text evidence="2">The sequence shown here is derived from an EMBL/GenBank/DDBJ whole genome shotgun (WGS) entry which is preliminary data.</text>
</comment>
<dbReference type="PANTHER" id="PTHR31973:SF187">
    <property type="entry name" value="MUTATOR TRANSPOSASE MUDRA PROTEIN"/>
    <property type="match status" value="1"/>
</dbReference>
<feature type="region of interest" description="Disordered" evidence="1">
    <location>
        <begin position="135"/>
        <end position="181"/>
    </location>
</feature>
<keyword evidence="3" id="KW-1185">Reference proteome</keyword>
<accession>A0AAV3QE64</accession>
<name>A0AAV3QE64_LITER</name>